<dbReference type="Proteomes" id="UP000095558">
    <property type="component" value="Unassembled WGS sequence"/>
</dbReference>
<sequence>MIKTSTGIENISYEDTVMEIGNGLKAYDYRFFAHEIPCSIDYQLSNAVSEDLQGIDFINEYLTRLLFENKFCNNFEKEKIIGILNSYCKDYKGLLINIFEPVLTNVIGLDLVEADIFELEMKSYEREVLLYTFKNMTIKEIEEELIKAANNVCNKLKIVNNFEVNYVKITALNLLPRIEEGIKNNNLANIFLSYKIEEDKLEDIFVDNKSMDDERLRKLIDEIRVCRFTSDKITIIHNEVKSLEDLVEILNNCIWEDEVEELVNSLSKEEIEALKYYLNNKLNDNISNTGWEQKFIEVISNF</sequence>
<dbReference type="AlphaFoldDB" id="A0A174E0E8"/>
<organism evidence="1 2">
    <name type="scientific">Clostridium disporicum</name>
    <dbReference type="NCBI Taxonomy" id="84024"/>
    <lineage>
        <taxon>Bacteria</taxon>
        <taxon>Bacillati</taxon>
        <taxon>Bacillota</taxon>
        <taxon>Clostridia</taxon>
        <taxon>Eubacteriales</taxon>
        <taxon>Clostridiaceae</taxon>
        <taxon>Clostridium</taxon>
    </lineage>
</organism>
<accession>A0A174E0E8</accession>
<evidence type="ECO:0000313" key="2">
    <source>
        <dbReference type="Proteomes" id="UP000095558"/>
    </source>
</evidence>
<gene>
    <name evidence="1" type="ORF">ERS852470_01940</name>
</gene>
<dbReference type="OrthoDB" id="3173587at2"/>
<evidence type="ECO:0000313" key="1">
    <source>
        <dbReference type="EMBL" id="CUO29765.1"/>
    </source>
</evidence>
<reference evidence="1 2" key="1">
    <citation type="submission" date="2015-09" db="EMBL/GenBank/DDBJ databases">
        <authorList>
            <consortium name="Pathogen Informatics"/>
        </authorList>
    </citation>
    <scope>NUCLEOTIDE SEQUENCE [LARGE SCALE GENOMIC DNA]</scope>
    <source>
        <strain evidence="1 2">2789STDY5834855</strain>
    </source>
</reference>
<proteinExistence type="predicted"/>
<name>A0A174E0E8_9CLOT</name>
<protein>
    <submittedName>
        <fullName evidence="1">Uncharacterized protein</fullName>
    </submittedName>
</protein>
<dbReference type="Pfam" id="PF19677">
    <property type="entry name" value="DUF6179"/>
    <property type="match status" value="1"/>
</dbReference>
<dbReference type="InterPro" id="IPR045751">
    <property type="entry name" value="DUF6179"/>
</dbReference>
<dbReference type="EMBL" id="CYZV01000019">
    <property type="protein sequence ID" value="CUO29765.1"/>
    <property type="molecule type" value="Genomic_DNA"/>
</dbReference>